<evidence type="ECO:0000313" key="3">
    <source>
        <dbReference type="Proteomes" id="UP000318704"/>
    </source>
</evidence>
<protein>
    <submittedName>
        <fullName evidence="2">Uncharacterized protein</fullName>
    </submittedName>
</protein>
<gene>
    <name evidence="2" type="ORF">V144x_43820</name>
</gene>
<keyword evidence="1" id="KW-0472">Membrane</keyword>
<organism evidence="2 3">
    <name type="scientific">Gimesia aquarii</name>
    <dbReference type="NCBI Taxonomy" id="2527964"/>
    <lineage>
        <taxon>Bacteria</taxon>
        <taxon>Pseudomonadati</taxon>
        <taxon>Planctomycetota</taxon>
        <taxon>Planctomycetia</taxon>
        <taxon>Planctomycetales</taxon>
        <taxon>Planctomycetaceae</taxon>
        <taxon>Gimesia</taxon>
    </lineage>
</organism>
<dbReference type="EMBL" id="CP037920">
    <property type="protein sequence ID" value="QDT98873.1"/>
    <property type="molecule type" value="Genomic_DNA"/>
</dbReference>
<keyword evidence="1" id="KW-0812">Transmembrane</keyword>
<evidence type="ECO:0000313" key="2">
    <source>
        <dbReference type="EMBL" id="QDT98873.1"/>
    </source>
</evidence>
<dbReference type="AlphaFoldDB" id="A0A517W0U1"/>
<feature type="transmembrane region" description="Helical" evidence="1">
    <location>
        <begin position="21"/>
        <end position="39"/>
    </location>
</feature>
<evidence type="ECO:0000256" key="1">
    <source>
        <dbReference type="SAM" id="Phobius"/>
    </source>
</evidence>
<proteinExistence type="predicted"/>
<accession>A0A517W0U1</accession>
<name>A0A517W0U1_9PLAN</name>
<feature type="transmembrane region" description="Helical" evidence="1">
    <location>
        <begin position="66"/>
        <end position="85"/>
    </location>
</feature>
<feature type="transmembrane region" description="Helical" evidence="1">
    <location>
        <begin position="196"/>
        <end position="218"/>
    </location>
</feature>
<feature type="transmembrane region" description="Helical" evidence="1">
    <location>
        <begin position="166"/>
        <end position="190"/>
    </location>
</feature>
<dbReference type="KEGG" id="gaw:V144x_43820"/>
<feature type="transmembrane region" description="Helical" evidence="1">
    <location>
        <begin position="135"/>
        <end position="159"/>
    </location>
</feature>
<reference evidence="2 3" key="1">
    <citation type="submission" date="2019-03" db="EMBL/GenBank/DDBJ databases">
        <title>Deep-cultivation of Planctomycetes and their phenomic and genomic characterization uncovers novel biology.</title>
        <authorList>
            <person name="Wiegand S."/>
            <person name="Jogler M."/>
            <person name="Boedeker C."/>
            <person name="Pinto D."/>
            <person name="Vollmers J."/>
            <person name="Rivas-Marin E."/>
            <person name="Kohn T."/>
            <person name="Peeters S.H."/>
            <person name="Heuer A."/>
            <person name="Rast P."/>
            <person name="Oberbeckmann S."/>
            <person name="Bunk B."/>
            <person name="Jeske O."/>
            <person name="Meyerdierks A."/>
            <person name="Storesund J.E."/>
            <person name="Kallscheuer N."/>
            <person name="Luecker S."/>
            <person name="Lage O.M."/>
            <person name="Pohl T."/>
            <person name="Merkel B.J."/>
            <person name="Hornburger P."/>
            <person name="Mueller R.-W."/>
            <person name="Bruemmer F."/>
            <person name="Labrenz M."/>
            <person name="Spormann A.M."/>
            <person name="Op den Camp H."/>
            <person name="Overmann J."/>
            <person name="Amann R."/>
            <person name="Jetten M.S.M."/>
            <person name="Mascher T."/>
            <person name="Medema M.H."/>
            <person name="Devos D.P."/>
            <person name="Kaster A.-K."/>
            <person name="Ovreas L."/>
            <person name="Rohde M."/>
            <person name="Galperin M.Y."/>
            <person name="Jogler C."/>
        </authorList>
    </citation>
    <scope>NUCLEOTIDE SEQUENCE [LARGE SCALE GENOMIC DNA]</scope>
    <source>
        <strain evidence="2 3">V144</strain>
    </source>
</reference>
<keyword evidence="1" id="KW-1133">Transmembrane helix</keyword>
<sequence length="244" mass="27188">MNSQSAQIHLQIPRPATVTRTLLVTIGVLLSLSLCSQLVKYGTGHDQVFGIVPLLYVDYEANLPTWYSSMALLVASFVLCLIALSKRFQGDRYTFHWFFLSGLFFLLSIDEVATIHECAIEPMRRLIDARGVLHYAWVIPGGIFVLIVGAMMLRFLIALPSRTRNLFLTAGAVFVGGAIGVEMISAYHAYSHGEKNLLYALIITFEEAMEMLGVIIFIHASLEYLCESVKSFQIDMPKKSEAST</sequence>
<dbReference type="RefSeq" id="WP_144987876.1">
    <property type="nucleotide sequence ID" value="NZ_CP037920.1"/>
</dbReference>
<dbReference type="Proteomes" id="UP000318704">
    <property type="component" value="Chromosome"/>
</dbReference>
<feature type="transmembrane region" description="Helical" evidence="1">
    <location>
        <begin position="97"/>
        <end position="115"/>
    </location>
</feature>